<dbReference type="RefSeq" id="WP_069314015.1">
    <property type="nucleotide sequence ID" value="NZ_MDTU01000002.1"/>
</dbReference>
<evidence type="ECO:0000259" key="1">
    <source>
        <dbReference type="Pfam" id="PF14301"/>
    </source>
</evidence>
<dbReference type="EMBL" id="MDTU01000002">
    <property type="protein sequence ID" value="ODN41550.1"/>
    <property type="molecule type" value="Genomic_DNA"/>
</dbReference>
<dbReference type="Pfam" id="PF14301">
    <property type="entry name" value="DUF4376"/>
    <property type="match status" value="1"/>
</dbReference>
<evidence type="ECO:0000313" key="2">
    <source>
        <dbReference type="EMBL" id="ODN41550.1"/>
    </source>
</evidence>
<feature type="domain" description="DUF4376" evidence="1">
    <location>
        <begin position="114"/>
        <end position="210"/>
    </location>
</feature>
<dbReference type="Proteomes" id="UP000094329">
    <property type="component" value="Unassembled WGS sequence"/>
</dbReference>
<organism evidence="2 3">
    <name type="scientific">Piscirickettsia litoralis</name>
    <dbReference type="NCBI Taxonomy" id="1891921"/>
    <lineage>
        <taxon>Bacteria</taxon>
        <taxon>Pseudomonadati</taxon>
        <taxon>Pseudomonadota</taxon>
        <taxon>Gammaproteobacteria</taxon>
        <taxon>Thiotrichales</taxon>
        <taxon>Piscirickettsiaceae</taxon>
        <taxon>Piscirickettsia</taxon>
    </lineage>
</organism>
<gene>
    <name evidence="2" type="ORF">BGC07_15695</name>
</gene>
<name>A0ABX2ZZA9_9GAMM</name>
<protein>
    <recommendedName>
        <fullName evidence="1">DUF4376 domain-containing protein</fullName>
    </recommendedName>
</protein>
<dbReference type="InterPro" id="IPR025484">
    <property type="entry name" value="DUF4376"/>
</dbReference>
<evidence type="ECO:0000313" key="3">
    <source>
        <dbReference type="Proteomes" id="UP000094329"/>
    </source>
</evidence>
<reference evidence="2 3" key="1">
    <citation type="submission" date="2016-08" db="EMBL/GenBank/DDBJ databases">
        <title>Draft genome sequence of Candidatus Piscirickettsia litoralis, from seawater.</title>
        <authorList>
            <person name="Wan X."/>
            <person name="Lee A.J."/>
            <person name="Hou S."/>
            <person name="Donachie S.P."/>
        </authorList>
    </citation>
    <scope>NUCLEOTIDE SEQUENCE [LARGE SCALE GENOMIC DNA]</scope>
    <source>
        <strain evidence="2 3">Y2</strain>
    </source>
</reference>
<accession>A0ABX2ZZA9</accession>
<keyword evidence="3" id="KW-1185">Reference proteome</keyword>
<comment type="caution">
    <text evidence="2">The sequence shown here is derived from an EMBL/GenBank/DDBJ whole genome shotgun (WGS) entry which is preliminary data.</text>
</comment>
<sequence>MEEFLAHYDALSGEIISLHEVAQLPTISDGDLVPIDDIEIDYESYGDTPPAQLPQPTFRPDTRFIPQPWVELSSAEQQLVIGYPGKYVIREGALAERLTAEEKQAAQVMLNIYNLKRERDRQIEMPITVEGATFDADSHAKFNISEAISGFAQLEQNASNETQWITYDNSAVLMTQAKLQALYDKIINRTSKLYYFASYYEALIKAGQTVDFDTIDWDVLDPARADEIDQIVAASFGA</sequence>
<proteinExistence type="predicted"/>